<name>A0A318QD56_9PROT</name>
<sequence>MNAMHGMQGCVPILRPRTKMMRHNDVANGMRNDYRCHARQRPACLSPRNPGETHAGRRHGPDGIRAPGMSERGSRKSGVAWPIGDAPDRPVPRHRQAARNARSQP</sequence>
<keyword evidence="5" id="KW-1185">Reference proteome</keyword>
<organism evidence="3 4">
    <name type="scientific">Novacetimonas pomaceti</name>
    <dbReference type="NCBI Taxonomy" id="2021998"/>
    <lineage>
        <taxon>Bacteria</taxon>
        <taxon>Pseudomonadati</taxon>
        <taxon>Pseudomonadota</taxon>
        <taxon>Alphaproteobacteria</taxon>
        <taxon>Acetobacterales</taxon>
        <taxon>Acetobacteraceae</taxon>
        <taxon>Novacetimonas</taxon>
    </lineage>
</organism>
<evidence type="ECO:0000313" key="5">
    <source>
        <dbReference type="Proteomes" id="UP000248116"/>
    </source>
</evidence>
<dbReference type="EMBL" id="PRCW01000022">
    <property type="protein sequence ID" value="PYD48833.1"/>
    <property type="molecule type" value="Genomic_DNA"/>
</dbReference>
<feature type="region of interest" description="Disordered" evidence="1">
    <location>
        <begin position="42"/>
        <end position="105"/>
    </location>
</feature>
<reference evidence="2 5" key="2">
    <citation type="submission" date="2018-02" db="EMBL/GenBank/DDBJ databases">
        <authorList>
            <person name="Skraban J."/>
            <person name="Trcek J."/>
        </authorList>
    </citation>
    <scope>NUCLEOTIDE SEQUENCE [LARGE SCALE GENOMIC DNA]</scope>
    <source>
        <strain evidence="2 5">AV446</strain>
    </source>
</reference>
<dbReference type="Proteomes" id="UP000248116">
    <property type="component" value="Unassembled WGS sequence"/>
</dbReference>
<dbReference type="Proteomes" id="UP000247609">
    <property type="component" value="Unassembled WGS sequence"/>
</dbReference>
<evidence type="ECO:0000313" key="2">
    <source>
        <dbReference type="EMBL" id="PYD48833.1"/>
    </source>
</evidence>
<evidence type="ECO:0000313" key="4">
    <source>
        <dbReference type="Proteomes" id="UP000247609"/>
    </source>
</evidence>
<dbReference type="EMBL" id="NOXG01000002">
    <property type="protein sequence ID" value="PYD76530.1"/>
    <property type="molecule type" value="Genomic_DNA"/>
</dbReference>
<protein>
    <submittedName>
        <fullName evidence="3">Uncharacterized protein</fullName>
    </submittedName>
</protein>
<evidence type="ECO:0000256" key="1">
    <source>
        <dbReference type="SAM" id="MobiDB-lite"/>
    </source>
</evidence>
<proteinExistence type="predicted"/>
<gene>
    <name evidence="2" type="ORF">C3920_02300</name>
    <name evidence="3" type="ORF">CFR71_03090</name>
</gene>
<dbReference type="AlphaFoldDB" id="A0A318QD56"/>
<reference evidence="3 4" key="1">
    <citation type="submission" date="2017-07" db="EMBL/GenBank/DDBJ databases">
        <title>A draft genome sequence of Komagataeibacter sp. T5K1.</title>
        <authorList>
            <person name="Skraban J."/>
            <person name="Cleenwerck I."/>
            <person name="Vandamme P."/>
            <person name="Trcek J."/>
        </authorList>
    </citation>
    <scope>NUCLEOTIDE SEQUENCE [LARGE SCALE GENOMIC DNA]</scope>
    <source>
        <strain evidence="3 4">T5K1</strain>
    </source>
</reference>
<evidence type="ECO:0000313" key="3">
    <source>
        <dbReference type="EMBL" id="PYD76530.1"/>
    </source>
</evidence>
<comment type="caution">
    <text evidence="3">The sequence shown here is derived from an EMBL/GenBank/DDBJ whole genome shotgun (WGS) entry which is preliminary data.</text>
</comment>
<accession>A0A318QD56</accession>